<evidence type="ECO:0008006" key="4">
    <source>
        <dbReference type="Google" id="ProtNLM"/>
    </source>
</evidence>
<evidence type="ECO:0000313" key="2">
    <source>
        <dbReference type="EMBL" id="MBB5159383.1"/>
    </source>
</evidence>
<gene>
    <name evidence="2" type="ORF">BJ970_006982</name>
</gene>
<feature type="chain" id="PRO_5032270312" description="DUF3455 domain-containing protein" evidence="1">
    <location>
        <begin position="24"/>
        <end position="181"/>
    </location>
</feature>
<dbReference type="PANTHER" id="PTHR35567">
    <property type="entry name" value="MALATE DEHYDROGENASE (AFU_ORTHOLOGUE AFUA_2G13800)"/>
    <property type="match status" value="1"/>
</dbReference>
<sequence length="181" mass="18884">MKRLTVALLAGVLAIGGAATASATQVEAGVRTSLDSQWVPEAIKAPASNKRIATYRGDGVQIYGCLNGAWTFIQPAATLSDYYGTSVAIHFAGPAYPRWESTKDGSLVGAQKIASADKPGAVPQLLLKATENNGGRGTQFGEVTYVQRLNTRGGLAPAGKCNEGARASVSYTADYVFWGAQ</sequence>
<dbReference type="EMBL" id="JACHIW010000002">
    <property type="protein sequence ID" value="MBB5159383.1"/>
    <property type="molecule type" value="Genomic_DNA"/>
</dbReference>
<name>A0A840QKT7_9PSEU</name>
<dbReference type="InterPro" id="IPR021851">
    <property type="entry name" value="DUF3455"/>
</dbReference>
<dbReference type="AlphaFoldDB" id="A0A840QKT7"/>
<dbReference type="Proteomes" id="UP000584374">
    <property type="component" value="Unassembled WGS sequence"/>
</dbReference>
<evidence type="ECO:0000313" key="3">
    <source>
        <dbReference type="Proteomes" id="UP000584374"/>
    </source>
</evidence>
<reference evidence="2 3" key="1">
    <citation type="submission" date="2020-08" db="EMBL/GenBank/DDBJ databases">
        <title>Sequencing the genomes of 1000 actinobacteria strains.</title>
        <authorList>
            <person name="Klenk H.-P."/>
        </authorList>
    </citation>
    <scope>NUCLEOTIDE SEQUENCE [LARGE SCALE GENOMIC DNA]</scope>
    <source>
        <strain evidence="2 3">DSM 45584</strain>
    </source>
</reference>
<keyword evidence="1" id="KW-0732">Signal</keyword>
<dbReference type="PANTHER" id="PTHR35567:SF1">
    <property type="entry name" value="CONSERVED FUNGAL PROTEIN (AFU_ORTHOLOGUE AFUA_1G14230)"/>
    <property type="match status" value="1"/>
</dbReference>
<feature type="signal peptide" evidence="1">
    <location>
        <begin position="1"/>
        <end position="23"/>
    </location>
</feature>
<dbReference type="RefSeq" id="WP_184731745.1">
    <property type="nucleotide sequence ID" value="NZ_JACHIW010000002.1"/>
</dbReference>
<comment type="caution">
    <text evidence="2">The sequence shown here is derived from an EMBL/GenBank/DDBJ whole genome shotgun (WGS) entry which is preliminary data.</text>
</comment>
<protein>
    <recommendedName>
        <fullName evidence="4">DUF3455 domain-containing protein</fullName>
    </recommendedName>
</protein>
<accession>A0A840QKT7</accession>
<organism evidence="2 3">
    <name type="scientific">Saccharopolyspora phatthalungensis</name>
    <dbReference type="NCBI Taxonomy" id="664693"/>
    <lineage>
        <taxon>Bacteria</taxon>
        <taxon>Bacillati</taxon>
        <taxon>Actinomycetota</taxon>
        <taxon>Actinomycetes</taxon>
        <taxon>Pseudonocardiales</taxon>
        <taxon>Pseudonocardiaceae</taxon>
        <taxon>Saccharopolyspora</taxon>
    </lineage>
</organism>
<proteinExistence type="predicted"/>
<dbReference type="Pfam" id="PF11937">
    <property type="entry name" value="DUF3455"/>
    <property type="match status" value="1"/>
</dbReference>
<keyword evidence="3" id="KW-1185">Reference proteome</keyword>
<evidence type="ECO:0000256" key="1">
    <source>
        <dbReference type="SAM" id="SignalP"/>
    </source>
</evidence>